<feature type="compositionally biased region" description="Polar residues" evidence="1">
    <location>
        <begin position="47"/>
        <end position="56"/>
    </location>
</feature>
<keyword evidence="3" id="KW-1185">Reference proteome</keyword>
<evidence type="ECO:0000313" key="2">
    <source>
        <dbReference type="EMBL" id="AGW42164.1"/>
    </source>
</evidence>
<dbReference type="AlphaFoldDB" id="U3P9F9"/>
<feature type="region of interest" description="Disordered" evidence="1">
    <location>
        <begin position="47"/>
        <end position="130"/>
    </location>
</feature>
<dbReference type="HOGENOM" id="CLU_1650034_0_0_11"/>
<reference evidence="2 3" key="1">
    <citation type="journal article" date="2013" name="Genome Announc.">
        <title>Complete Genome Sequence of Leifsonia xyli subsp. cynodontis Strain DSM46306, a Gram-Positive Bacterial Pathogen of Grasses.</title>
        <authorList>
            <person name="Monteiro-Vitorello C.B."/>
            <person name="Zerillo M.M."/>
            <person name="Van Sluys M.A."/>
            <person name="Camargo L.E."/>
            <person name="Kitajima J.P."/>
        </authorList>
    </citation>
    <scope>NUCLEOTIDE SEQUENCE [LARGE SCALE GENOMIC DNA]</scope>
    <source>
        <strain evidence="2 3">DSM 46306</strain>
    </source>
</reference>
<accession>U3P9F9</accession>
<protein>
    <submittedName>
        <fullName evidence="2">Uncharacterized protein</fullName>
    </submittedName>
</protein>
<evidence type="ECO:0000313" key="3">
    <source>
        <dbReference type="Proteomes" id="UP000016743"/>
    </source>
</evidence>
<evidence type="ECO:0000256" key="1">
    <source>
        <dbReference type="SAM" id="MobiDB-lite"/>
    </source>
</evidence>
<proteinExistence type="predicted"/>
<dbReference type="EMBL" id="CP006734">
    <property type="protein sequence ID" value="AGW42164.1"/>
    <property type="molecule type" value="Genomic_DNA"/>
</dbReference>
<gene>
    <name evidence="2" type="ORF">O159_21890</name>
</gene>
<dbReference type="KEGG" id="lxy:O159_21890"/>
<name>U3P9F9_LEIXC</name>
<feature type="compositionally biased region" description="Low complexity" evidence="1">
    <location>
        <begin position="80"/>
        <end position="104"/>
    </location>
</feature>
<dbReference type="Proteomes" id="UP000016743">
    <property type="component" value="Chromosome"/>
</dbReference>
<organism evidence="2 3">
    <name type="scientific">Leifsonia xyli subsp. cynodontis DSM 46306</name>
    <dbReference type="NCBI Taxonomy" id="1389489"/>
    <lineage>
        <taxon>Bacteria</taxon>
        <taxon>Bacillati</taxon>
        <taxon>Actinomycetota</taxon>
        <taxon>Actinomycetes</taxon>
        <taxon>Micrococcales</taxon>
        <taxon>Microbacteriaceae</taxon>
        <taxon>Leifsonia</taxon>
    </lineage>
</organism>
<sequence length="160" mass="17182">MWPAMDVTFRMLAWPVSRAPSRSSGSRAETTRLVPIILMSNIQIQSSTLEDSTESSPRAPPALLTRAWTPPVAARRSRRASTSSCRVRSAAKVSAPVSAASAASRSERRATPTTSQPRSRNRRTVAAPIPELAPVTTTRLLIRPIVPVTVCFGGVARAPP</sequence>
<dbReference type="STRING" id="1389489.O159_21890"/>